<dbReference type="Pfam" id="PF02423">
    <property type="entry name" value="OCD_Mu_crystall"/>
    <property type="match status" value="1"/>
</dbReference>
<sequence length="310" mass="31920">MTPTFVTADAAAELNWHDAVEALRAGHRGAAPEIGDLFLGPAEATLLTRAAHVPGLGFGVKSVTVRPDNPAAGRPSVQGAMFVFDPETGALSAVIDSALVTRLKTAADSVLGATLLARPESRRLLIVGAGAVAASLIEAYPALFPDLERIEVWARRPEQAEALVAAAAAGGAAELGVATDLEAAAGAADIVATATMARTPVLRGAWIRPGTHVDLIGAFRADMREADDALIAGGRLFVDSRETVLGHIGELAIPIAEGVIDADHVRADLRALVADPDIGRQGPEDVTVFKNGGGAHLDLMIAAWIARTIG</sequence>
<evidence type="ECO:0000313" key="3">
    <source>
        <dbReference type="Proteomes" id="UP000193570"/>
    </source>
</evidence>
<dbReference type="InterPro" id="IPR023401">
    <property type="entry name" value="ODC_N"/>
</dbReference>
<dbReference type="AlphaFoldDB" id="A0A1X6YS05"/>
<proteinExistence type="inferred from homology"/>
<dbReference type="GO" id="GO:0019752">
    <property type="term" value="P:carboxylic acid metabolic process"/>
    <property type="evidence" value="ECO:0007669"/>
    <property type="project" value="UniProtKB-ARBA"/>
</dbReference>
<evidence type="ECO:0000256" key="1">
    <source>
        <dbReference type="ARBA" id="ARBA00008903"/>
    </source>
</evidence>
<reference evidence="2 3" key="1">
    <citation type="submission" date="2017-03" db="EMBL/GenBank/DDBJ databases">
        <authorList>
            <person name="Afonso C.L."/>
            <person name="Miller P.J."/>
            <person name="Scott M.A."/>
            <person name="Spackman E."/>
            <person name="Goraichik I."/>
            <person name="Dimitrov K.M."/>
            <person name="Suarez D.L."/>
            <person name="Swayne D.E."/>
        </authorList>
    </citation>
    <scope>NUCLEOTIDE SEQUENCE [LARGE SCALE GENOMIC DNA]</scope>
    <source>
        <strain evidence="2 3">CECT 8625</strain>
    </source>
</reference>
<dbReference type="Gene3D" id="3.30.1780.10">
    <property type="entry name" value="ornithine cyclodeaminase, domain 1"/>
    <property type="match status" value="1"/>
</dbReference>
<comment type="similarity">
    <text evidence="1">Belongs to the ornithine cyclodeaminase/mu-crystallin family.</text>
</comment>
<gene>
    <name evidence="2" type="primary">rapL_2</name>
    <name evidence="2" type="ORF">ROJ8625_01270</name>
</gene>
<dbReference type="GO" id="GO:0016829">
    <property type="term" value="F:lyase activity"/>
    <property type="evidence" value="ECO:0007669"/>
    <property type="project" value="UniProtKB-KW"/>
</dbReference>
<dbReference type="Proteomes" id="UP000193570">
    <property type="component" value="Unassembled WGS sequence"/>
</dbReference>
<keyword evidence="3" id="KW-1185">Reference proteome</keyword>
<dbReference type="Gene3D" id="3.40.50.720">
    <property type="entry name" value="NAD(P)-binding Rossmann-like Domain"/>
    <property type="match status" value="1"/>
</dbReference>
<dbReference type="SUPFAM" id="SSF51735">
    <property type="entry name" value="NAD(P)-binding Rossmann-fold domains"/>
    <property type="match status" value="1"/>
</dbReference>
<evidence type="ECO:0000313" key="2">
    <source>
        <dbReference type="EMBL" id="SLN29372.1"/>
    </source>
</evidence>
<dbReference type="FunFam" id="3.40.50.720:FF:000311">
    <property type="entry name" value="Ornithine cyclodeaminase"/>
    <property type="match status" value="1"/>
</dbReference>
<dbReference type="PANTHER" id="PTHR13812:SF19">
    <property type="entry name" value="KETIMINE REDUCTASE MU-CRYSTALLIN"/>
    <property type="match status" value="1"/>
</dbReference>
<protein>
    <submittedName>
        <fullName evidence="2">L-lysine cyclodeaminase</fullName>
        <ecNumber evidence="2">4.3.1.28</ecNumber>
    </submittedName>
</protein>
<dbReference type="PANTHER" id="PTHR13812">
    <property type="entry name" value="KETIMINE REDUCTASE MU-CRYSTALLIN"/>
    <property type="match status" value="1"/>
</dbReference>
<dbReference type="GO" id="GO:0016491">
    <property type="term" value="F:oxidoreductase activity"/>
    <property type="evidence" value="ECO:0007669"/>
    <property type="project" value="UniProtKB-ARBA"/>
</dbReference>
<dbReference type="InterPro" id="IPR003462">
    <property type="entry name" value="ODC_Mu_crystall"/>
</dbReference>
<dbReference type="PIRSF" id="PIRSF001439">
    <property type="entry name" value="CryM"/>
    <property type="match status" value="1"/>
</dbReference>
<keyword evidence="2" id="KW-0456">Lyase</keyword>
<dbReference type="GO" id="GO:0005737">
    <property type="term" value="C:cytoplasm"/>
    <property type="evidence" value="ECO:0007669"/>
    <property type="project" value="TreeGrafter"/>
</dbReference>
<dbReference type="OrthoDB" id="9785971at2"/>
<dbReference type="InterPro" id="IPR036291">
    <property type="entry name" value="NAD(P)-bd_dom_sf"/>
</dbReference>
<name>A0A1X6YS05_9RHOB</name>
<dbReference type="EC" id="4.3.1.28" evidence="2"/>
<dbReference type="EMBL" id="FWFK01000002">
    <property type="protein sequence ID" value="SLN29372.1"/>
    <property type="molecule type" value="Genomic_DNA"/>
</dbReference>
<accession>A0A1X6YS05</accession>
<dbReference type="RefSeq" id="WP_085791022.1">
    <property type="nucleotide sequence ID" value="NZ_FWFK01000002.1"/>
</dbReference>
<organism evidence="2 3">
    <name type="scientific">Roseivivax jejudonensis</name>
    <dbReference type="NCBI Taxonomy" id="1529041"/>
    <lineage>
        <taxon>Bacteria</taxon>
        <taxon>Pseudomonadati</taxon>
        <taxon>Pseudomonadota</taxon>
        <taxon>Alphaproteobacteria</taxon>
        <taxon>Rhodobacterales</taxon>
        <taxon>Roseobacteraceae</taxon>
        <taxon>Roseivivax</taxon>
    </lineage>
</organism>